<dbReference type="EMBL" id="MU275904">
    <property type="protein sequence ID" value="KAI0047464.1"/>
    <property type="molecule type" value="Genomic_DNA"/>
</dbReference>
<dbReference type="Proteomes" id="UP000814033">
    <property type="component" value="Unassembled WGS sequence"/>
</dbReference>
<evidence type="ECO:0000313" key="1">
    <source>
        <dbReference type="EMBL" id="KAI0047464.1"/>
    </source>
</evidence>
<reference evidence="1" key="1">
    <citation type="submission" date="2021-02" db="EMBL/GenBank/DDBJ databases">
        <authorList>
            <consortium name="DOE Joint Genome Institute"/>
            <person name="Ahrendt S."/>
            <person name="Looney B.P."/>
            <person name="Miyauchi S."/>
            <person name="Morin E."/>
            <person name="Drula E."/>
            <person name="Courty P.E."/>
            <person name="Chicoki N."/>
            <person name="Fauchery L."/>
            <person name="Kohler A."/>
            <person name="Kuo A."/>
            <person name="Labutti K."/>
            <person name="Pangilinan J."/>
            <person name="Lipzen A."/>
            <person name="Riley R."/>
            <person name="Andreopoulos W."/>
            <person name="He G."/>
            <person name="Johnson J."/>
            <person name="Barry K.W."/>
            <person name="Grigoriev I.V."/>
            <person name="Nagy L."/>
            <person name="Hibbett D."/>
            <person name="Henrissat B."/>
            <person name="Matheny P.B."/>
            <person name="Labbe J."/>
            <person name="Martin F."/>
        </authorList>
    </citation>
    <scope>NUCLEOTIDE SEQUENCE</scope>
    <source>
        <strain evidence="1">FP105234-sp</strain>
    </source>
</reference>
<proteinExistence type="predicted"/>
<accession>A0ACB8RTE3</accession>
<name>A0ACB8RTE3_9AGAM</name>
<keyword evidence="2" id="KW-1185">Reference proteome</keyword>
<sequence length="236" mass="25691">MSSVEPLKRARIVALAFAWAFGIIGGSVGLNGLIKANDDKRRLRHAAPPGVHVHIDVTNLFHPGVLATAVSTLLAVVANLLFMMTAYRWIDRLVGHAGPVPLATRTLRLQAGFLAFWSLFLLGCQITFTVVFATKTSDFGASINGVPLPLAVVEATAAANHVTPIYHKIGYLRLQAVLIWFTWLFTTIAAVVIFEASRRRDASSAYPSDIAAPVDDRRESTLSEKDSIKKEVTEEV</sequence>
<protein>
    <submittedName>
        <fullName evidence="1">Uncharacterized protein</fullName>
    </submittedName>
</protein>
<organism evidence="1 2">
    <name type="scientific">Auriscalpium vulgare</name>
    <dbReference type="NCBI Taxonomy" id="40419"/>
    <lineage>
        <taxon>Eukaryota</taxon>
        <taxon>Fungi</taxon>
        <taxon>Dikarya</taxon>
        <taxon>Basidiomycota</taxon>
        <taxon>Agaricomycotina</taxon>
        <taxon>Agaricomycetes</taxon>
        <taxon>Russulales</taxon>
        <taxon>Auriscalpiaceae</taxon>
        <taxon>Auriscalpium</taxon>
    </lineage>
</organism>
<reference evidence="1" key="2">
    <citation type="journal article" date="2022" name="New Phytol.">
        <title>Evolutionary transition to the ectomycorrhizal habit in the genomes of a hyperdiverse lineage of mushroom-forming fungi.</title>
        <authorList>
            <person name="Looney B."/>
            <person name="Miyauchi S."/>
            <person name="Morin E."/>
            <person name="Drula E."/>
            <person name="Courty P.E."/>
            <person name="Kohler A."/>
            <person name="Kuo A."/>
            <person name="LaButti K."/>
            <person name="Pangilinan J."/>
            <person name="Lipzen A."/>
            <person name="Riley R."/>
            <person name="Andreopoulos W."/>
            <person name="He G."/>
            <person name="Johnson J."/>
            <person name="Nolan M."/>
            <person name="Tritt A."/>
            <person name="Barry K.W."/>
            <person name="Grigoriev I.V."/>
            <person name="Nagy L.G."/>
            <person name="Hibbett D."/>
            <person name="Henrissat B."/>
            <person name="Matheny P.B."/>
            <person name="Labbe J."/>
            <person name="Martin F.M."/>
        </authorList>
    </citation>
    <scope>NUCLEOTIDE SEQUENCE</scope>
    <source>
        <strain evidence="1">FP105234-sp</strain>
    </source>
</reference>
<gene>
    <name evidence="1" type="ORF">FA95DRAFT_1606059</name>
</gene>
<comment type="caution">
    <text evidence="1">The sequence shown here is derived from an EMBL/GenBank/DDBJ whole genome shotgun (WGS) entry which is preliminary data.</text>
</comment>
<evidence type="ECO:0000313" key="2">
    <source>
        <dbReference type="Proteomes" id="UP000814033"/>
    </source>
</evidence>